<comment type="caution">
    <text evidence="2">The sequence shown here is derived from an EMBL/GenBank/DDBJ whole genome shotgun (WGS) entry which is preliminary data.</text>
</comment>
<dbReference type="InterPro" id="IPR032710">
    <property type="entry name" value="NTF2-like_dom_sf"/>
</dbReference>
<dbReference type="SUPFAM" id="SSF54427">
    <property type="entry name" value="NTF2-like"/>
    <property type="match status" value="1"/>
</dbReference>
<sequence length="148" mass="16624">MATHAYDFQPSAAFIEPIRRSELSDHLLDLETMLFDPSVRRDINTVADLLTDDFREFGSSGRVYTKLDILAELSTEQPAMITLSDFTCDLVSPTVALVTYKSFATLDSRSGSQALRSSLWVLKPGDTRYGIGPREGTWQMQFHQGTRI</sequence>
<protein>
    <recommendedName>
        <fullName evidence="1">DUF4440 domain-containing protein</fullName>
    </recommendedName>
</protein>
<keyword evidence="3" id="KW-1185">Reference proteome</keyword>
<dbReference type="Gene3D" id="3.10.450.50">
    <property type="match status" value="1"/>
</dbReference>
<dbReference type="AlphaFoldDB" id="A0A7W7ZGV0"/>
<evidence type="ECO:0000259" key="1">
    <source>
        <dbReference type="Pfam" id="PF14534"/>
    </source>
</evidence>
<evidence type="ECO:0000313" key="2">
    <source>
        <dbReference type="EMBL" id="MBB5059488.1"/>
    </source>
</evidence>
<name>A0A7W7ZGV0_9BACT</name>
<feature type="domain" description="DUF4440" evidence="1">
    <location>
        <begin position="28"/>
        <end position="125"/>
    </location>
</feature>
<dbReference type="InterPro" id="IPR027843">
    <property type="entry name" value="DUF4440"/>
</dbReference>
<proteinExistence type="predicted"/>
<accession>A0A7W7ZGV0</accession>
<dbReference type="Pfam" id="PF14534">
    <property type="entry name" value="DUF4440"/>
    <property type="match status" value="1"/>
</dbReference>
<dbReference type="EMBL" id="JACHIP010000006">
    <property type="protein sequence ID" value="MBB5059488.1"/>
    <property type="molecule type" value="Genomic_DNA"/>
</dbReference>
<organism evidence="2 3">
    <name type="scientific">Granulicella aggregans</name>
    <dbReference type="NCBI Taxonomy" id="474949"/>
    <lineage>
        <taxon>Bacteria</taxon>
        <taxon>Pseudomonadati</taxon>
        <taxon>Acidobacteriota</taxon>
        <taxon>Terriglobia</taxon>
        <taxon>Terriglobales</taxon>
        <taxon>Acidobacteriaceae</taxon>
        <taxon>Granulicella</taxon>
    </lineage>
</organism>
<gene>
    <name evidence="2" type="ORF">HDF16_004214</name>
</gene>
<evidence type="ECO:0000313" key="3">
    <source>
        <dbReference type="Proteomes" id="UP000540989"/>
    </source>
</evidence>
<dbReference type="Proteomes" id="UP000540989">
    <property type="component" value="Unassembled WGS sequence"/>
</dbReference>
<reference evidence="2 3" key="1">
    <citation type="submission" date="2020-08" db="EMBL/GenBank/DDBJ databases">
        <title>Genomic Encyclopedia of Type Strains, Phase IV (KMG-V): Genome sequencing to study the core and pangenomes of soil and plant-associated prokaryotes.</title>
        <authorList>
            <person name="Whitman W."/>
        </authorList>
    </citation>
    <scope>NUCLEOTIDE SEQUENCE [LARGE SCALE GENOMIC DNA]</scope>
    <source>
        <strain evidence="2 3">M8UP14</strain>
    </source>
</reference>